<dbReference type="InterPro" id="IPR009057">
    <property type="entry name" value="Homeodomain-like_sf"/>
</dbReference>
<evidence type="ECO:0000256" key="5">
    <source>
        <dbReference type="ARBA" id="ARBA00023242"/>
    </source>
</evidence>
<evidence type="ECO:0000313" key="11">
    <source>
        <dbReference type="Proteomes" id="UP001558652"/>
    </source>
</evidence>
<keyword evidence="3" id="KW-0238">DNA-binding</keyword>
<dbReference type="SMART" id="SM00717">
    <property type="entry name" value="SANT"/>
    <property type="match status" value="5"/>
</dbReference>
<proteinExistence type="predicted"/>
<keyword evidence="6" id="KW-0175">Coiled coil</keyword>
<feature type="domain" description="Myb-like" evidence="8">
    <location>
        <begin position="455"/>
        <end position="504"/>
    </location>
</feature>
<dbReference type="Proteomes" id="UP001558652">
    <property type="component" value="Unassembled WGS sequence"/>
</dbReference>
<evidence type="ECO:0000259" key="8">
    <source>
        <dbReference type="PROSITE" id="PS50090"/>
    </source>
</evidence>
<organism evidence="10 11">
    <name type="scientific">Ranatra chinensis</name>
    <dbReference type="NCBI Taxonomy" id="642074"/>
    <lineage>
        <taxon>Eukaryota</taxon>
        <taxon>Metazoa</taxon>
        <taxon>Ecdysozoa</taxon>
        <taxon>Arthropoda</taxon>
        <taxon>Hexapoda</taxon>
        <taxon>Insecta</taxon>
        <taxon>Pterygota</taxon>
        <taxon>Neoptera</taxon>
        <taxon>Paraneoptera</taxon>
        <taxon>Hemiptera</taxon>
        <taxon>Heteroptera</taxon>
        <taxon>Panheteroptera</taxon>
        <taxon>Nepomorpha</taxon>
        <taxon>Nepidae</taxon>
        <taxon>Ranatrinae</taxon>
        <taxon>Ranatra</taxon>
    </lineage>
</organism>
<evidence type="ECO:0000256" key="2">
    <source>
        <dbReference type="ARBA" id="ARBA00023015"/>
    </source>
</evidence>
<evidence type="ECO:0000256" key="3">
    <source>
        <dbReference type="ARBA" id="ARBA00023125"/>
    </source>
</evidence>
<dbReference type="PROSITE" id="PS50090">
    <property type="entry name" value="MYB_LIKE"/>
    <property type="match status" value="4"/>
</dbReference>
<evidence type="ECO:0000256" key="4">
    <source>
        <dbReference type="ARBA" id="ARBA00023163"/>
    </source>
</evidence>
<dbReference type="PROSITE" id="PS51294">
    <property type="entry name" value="HTH_MYB"/>
    <property type="match status" value="3"/>
</dbReference>
<dbReference type="Pfam" id="PF00249">
    <property type="entry name" value="Myb_DNA-binding"/>
    <property type="match status" value="2"/>
</dbReference>
<dbReference type="InterPro" id="IPR001005">
    <property type="entry name" value="SANT/Myb"/>
</dbReference>
<feature type="coiled-coil region" evidence="6">
    <location>
        <begin position="95"/>
        <end position="122"/>
    </location>
</feature>
<feature type="domain" description="Myb-like" evidence="8">
    <location>
        <begin position="292"/>
        <end position="344"/>
    </location>
</feature>
<dbReference type="EMBL" id="JBFDAA010000009">
    <property type="protein sequence ID" value="KAL1128966.1"/>
    <property type="molecule type" value="Genomic_DNA"/>
</dbReference>
<feature type="domain" description="Myb-like" evidence="8">
    <location>
        <begin position="345"/>
        <end position="399"/>
    </location>
</feature>
<keyword evidence="4" id="KW-0804">Transcription</keyword>
<sequence>MDTNEVGEHLEFLHQAIDDYSFNGRYDSPDTESDGFSSAGEDACDVELEEHVFRKKLQYVKKNCSSDDEIEAGDIFGCGRRKTPLDNRSQKIQCLKEALELNSKLRDSLLSLEQNLVQALQTVTAKKLNLQQSKCEYKPVDKSDFSEPWNVPSGFYNQFSIPYFKDKDQFLCPPNADTIKKRANGGMVVVDLSHRTWRLGEMKYLEEGIKSCLIDEFKEAYRRRTRETVISTVISRVPEVVEYIRKVKATPLGDLFETLGRTDFDWLKISATFFKGSRSETECKKMWLLYANPSVNKQPWTSDESQMLKMLALSHNHQNWKQIADQLGSGRTAYQCFIFFQTKLNVNISSGPWTEYEDARLKNIINMCRYGPFISWPRVCYYMEGRTFNQLYGRYTRNLAPNIKKGKFTPHEDSIIIDAIYNEGQSCRDIARYLGNRNSSQIREHYTNQLKTLLELNMGEWTLEEDEKLLSLVESFGESHWAEIADNFGTRSRVQIRYRYKVLKTKMEKDPNFSIQQLKRSSEHNLRRQRLKRTKAVKKVLARMKKKKSQNVSAKLPRGIRGRRREKKKLVTVNLGQLPENFRLMDHREWEVSMKSYFRSLAVRDAWKEAKRLQGIKEVNDDEDEKVVAPSGYNLTEYFIQEKNLFIGLFEPKGRRKPPIIDSEIANDLEALGQLFKVRFNWKDIYEDSFHDERLKPLRRALKILKVKYETDSSPQSGNVTPAFYRGLLPANVITLEALERINQEENPEPEKVRGRKKKRRKTEEVEDIESSLRLILGDEEEEIDTNKNEASMNYDVDLEVRKEHQLLIERLKTLFIWPLALSRMANMKPDDENDSCSPDDDGALYNNIENLMEALYENMEDVGDHHVEPTQDEAEDI</sequence>
<feature type="domain" description="HTH myb-type" evidence="9">
    <location>
        <begin position="459"/>
        <end position="508"/>
    </location>
</feature>
<feature type="domain" description="Myb-like" evidence="8">
    <location>
        <begin position="400"/>
        <end position="450"/>
    </location>
</feature>
<dbReference type="InterPro" id="IPR051575">
    <property type="entry name" value="Myb-like_DNA-bd"/>
</dbReference>
<evidence type="ECO:0000256" key="7">
    <source>
        <dbReference type="SAM" id="MobiDB-lite"/>
    </source>
</evidence>
<dbReference type="GO" id="GO:0005634">
    <property type="term" value="C:nucleus"/>
    <property type="evidence" value="ECO:0007669"/>
    <property type="project" value="UniProtKB-SubCell"/>
</dbReference>
<evidence type="ECO:0008006" key="12">
    <source>
        <dbReference type="Google" id="ProtNLM"/>
    </source>
</evidence>
<dbReference type="AlphaFoldDB" id="A0ABD0YCD0"/>
<comment type="caution">
    <text evidence="10">The sequence shown here is derived from an EMBL/GenBank/DDBJ whole genome shotgun (WGS) entry which is preliminary data.</text>
</comment>
<keyword evidence="11" id="KW-1185">Reference proteome</keyword>
<keyword evidence="2" id="KW-0805">Transcription regulation</keyword>
<gene>
    <name evidence="10" type="ORF">AAG570_013500</name>
</gene>
<keyword evidence="5" id="KW-0539">Nucleus</keyword>
<feature type="domain" description="HTH myb-type" evidence="9">
    <location>
        <begin position="292"/>
        <end position="348"/>
    </location>
</feature>
<feature type="region of interest" description="Disordered" evidence="7">
    <location>
        <begin position="745"/>
        <end position="764"/>
    </location>
</feature>
<evidence type="ECO:0000256" key="1">
    <source>
        <dbReference type="ARBA" id="ARBA00004123"/>
    </source>
</evidence>
<dbReference type="Pfam" id="PF13921">
    <property type="entry name" value="Myb_DNA-bind_6"/>
    <property type="match status" value="1"/>
</dbReference>
<name>A0ABD0YCD0_9HEMI</name>
<evidence type="ECO:0000259" key="9">
    <source>
        <dbReference type="PROSITE" id="PS51294"/>
    </source>
</evidence>
<dbReference type="Gene3D" id="1.10.10.60">
    <property type="entry name" value="Homeodomain-like"/>
    <property type="match status" value="4"/>
</dbReference>
<feature type="domain" description="HTH myb-type" evidence="9">
    <location>
        <begin position="400"/>
        <end position="454"/>
    </location>
</feature>
<dbReference type="SUPFAM" id="SSF46689">
    <property type="entry name" value="Homeodomain-like"/>
    <property type="match status" value="3"/>
</dbReference>
<comment type="subcellular location">
    <subcellularLocation>
        <location evidence="1">Nucleus</location>
    </subcellularLocation>
</comment>
<dbReference type="CDD" id="cd00167">
    <property type="entry name" value="SANT"/>
    <property type="match status" value="2"/>
</dbReference>
<protein>
    <recommendedName>
        <fullName evidence="12">snRNA-activating protein complex subunit 4</fullName>
    </recommendedName>
</protein>
<dbReference type="InterPro" id="IPR017930">
    <property type="entry name" value="Myb_dom"/>
</dbReference>
<dbReference type="PANTHER" id="PTHR46621:SF1">
    <property type="entry name" value="SNRNA-ACTIVATING PROTEIN COMPLEX SUBUNIT 4"/>
    <property type="match status" value="1"/>
</dbReference>
<dbReference type="PANTHER" id="PTHR46621">
    <property type="entry name" value="SNRNA-ACTIVATING PROTEIN COMPLEX SUBUNIT 4"/>
    <property type="match status" value="1"/>
</dbReference>
<dbReference type="GO" id="GO:0003677">
    <property type="term" value="F:DNA binding"/>
    <property type="evidence" value="ECO:0007669"/>
    <property type="project" value="UniProtKB-KW"/>
</dbReference>
<evidence type="ECO:0000313" key="10">
    <source>
        <dbReference type="EMBL" id="KAL1128966.1"/>
    </source>
</evidence>
<evidence type="ECO:0000256" key="6">
    <source>
        <dbReference type="SAM" id="Coils"/>
    </source>
</evidence>
<reference evidence="10 11" key="1">
    <citation type="submission" date="2024-07" db="EMBL/GenBank/DDBJ databases">
        <title>Chromosome-level genome assembly of the water stick insect Ranatra chinensis (Heteroptera: Nepidae).</title>
        <authorList>
            <person name="Liu X."/>
        </authorList>
    </citation>
    <scope>NUCLEOTIDE SEQUENCE [LARGE SCALE GENOMIC DNA]</scope>
    <source>
        <strain evidence="10">Cailab_2021Rc</strain>
        <tissue evidence="10">Muscle</tissue>
    </source>
</reference>
<accession>A0ABD0YCD0</accession>